<dbReference type="InterPro" id="IPR022712">
    <property type="entry name" value="Beta_Casp"/>
</dbReference>
<dbReference type="Gene3D" id="3.40.50.10890">
    <property type="match status" value="1"/>
</dbReference>
<name>A0A1G5RQC5_9FIRM</name>
<evidence type="ECO:0000256" key="1">
    <source>
        <dbReference type="ARBA" id="ARBA00022801"/>
    </source>
</evidence>
<dbReference type="SMART" id="SM00849">
    <property type="entry name" value="Lactamase_B"/>
    <property type="match status" value="1"/>
</dbReference>
<dbReference type="Pfam" id="PF10996">
    <property type="entry name" value="Beta-Casp"/>
    <property type="match status" value="1"/>
</dbReference>
<dbReference type="CDD" id="cd16295">
    <property type="entry name" value="TTHA0252-CPSF-like_MBL-fold"/>
    <property type="match status" value="1"/>
</dbReference>
<dbReference type="Pfam" id="PF07521">
    <property type="entry name" value="RMMBL"/>
    <property type="match status" value="1"/>
</dbReference>
<evidence type="ECO:0000259" key="2">
    <source>
        <dbReference type="SMART" id="SM00849"/>
    </source>
</evidence>
<dbReference type="Gene3D" id="3.60.15.10">
    <property type="entry name" value="Ribonuclease Z/Hydroxyacylglutathione hydrolase-like"/>
    <property type="match status" value="1"/>
</dbReference>
<evidence type="ECO:0000313" key="4">
    <source>
        <dbReference type="EMBL" id="SCZ76176.1"/>
    </source>
</evidence>
<dbReference type="InterPro" id="IPR001279">
    <property type="entry name" value="Metallo-B-lactamas"/>
</dbReference>
<dbReference type="InterPro" id="IPR050698">
    <property type="entry name" value="MBL"/>
</dbReference>
<keyword evidence="1" id="KW-0378">Hydrolase</keyword>
<dbReference type="EMBL" id="FMWL01000001">
    <property type="protein sequence ID" value="SCZ76176.1"/>
    <property type="molecule type" value="Genomic_DNA"/>
</dbReference>
<dbReference type="PANTHER" id="PTHR11203">
    <property type="entry name" value="CLEAVAGE AND POLYADENYLATION SPECIFICITY FACTOR FAMILY MEMBER"/>
    <property type="match status" value="1"/>
</dbReference>
<sequence length="469" mass="52648">MLIIRFLGAAGQVTGSGCLMEGGGHKFLVDFGQFQGDDEIVRQNYQPLDFKASDIDFVLLTHAHIDHSGRLPVLYKQGFRGKIFCTYPTAALAEILMKDSGKIHEEENEWENRKRMRAGLDAVEPLYGLEDAEETIPYLYPLPYRKKHQVSETLSFEYFDAGHLLGSSSVRVEWLEDGVQKSMLFSGDLGSGSNPMLPGADHPEPAQAVVIESTYGLEYHHNIKRRSAQLAEIIEETLQKGGTVLIPSFAVGRTQEIIFELKAHYAGLDRLDDFYEIPIFVDSPLAINATNIYEKFADYYRPEVAAKVKSPENPFDAPNVTYVSEHEKSIALDRSPKPKVIISASGMCEAGRIRHHLKHYLWKRETTLVFIGFQAEGTLGRALKEGVKDIHLFNDPIKVNARIETVEGYSGHADQAALDKWLEPLEPHLSHLFINHGEAPRSSAFAEEMENRLPNVRVVVADPSEVYQL</sequence>
<dbReference type="OrthoDB" id="9803916at2"/>
<feature type="domain" description="Beta-Casp" evidence="3">
    <location>
        <begin position="254"/>
        <end position="383"/>
    </location>
</feature>
<dbReference type="Proteomes" id="UP000199208">
    <property type="component" value="Unassembled WGS sequence"/>
</dbReference>
<dbReference type="GO" id="GO:0004521">
    <property type="term" value="F:RNA endonuclease activity"/>
    <property type="evidence" value="ECO:0007669"/>
    <property type="project" value="TreeGrafter"/>
</dbReference>
<accession>A0A1G5RQC5</accession>
<organism evidence="4 5">
    <name type="scientific">Acidaminobacter hydrogenoformans DSM 2784</name>
    <dbReference type="NCBI Taxonomy" id="1120920"/>
    <lineage>
        <taxon>Bacteria</taxon>
        <taxon>Bacillati</taxon>
        <taxon>Bacillota</taxon>
        <taxon>Clostridia</taxon>
        <taxon>Peptostreptococcales</taxon>
        <taxon>Acidaminobacteraceae</taxon>
        <taxon>Acidaminobacter</taxon>
    </lineage>
</organism>
<dbReference type="STRING" id="1120920.SAMN03080599_00106"/>
<protein>
    <submittedName>
        <fullName evidence="4">Metallo-beta-lactamase family protein</fullName>
    </submittedName>
</protein>
<dbReference type="GO" id="GO:0016787">
    <property type="term" value="F:hydrolase activity"/>
    <property type="evidence" value="ECO:0007669"/>
    <property type="project" value="UniProtKB-KW"/>
</dbReference>
<gene>
    <name evidence="4" type="ORF">SAMN03080599_00106</name>
</gene>
<dbReference type="RefSeq" id="WP_092588933.1">
    <property type="nucleotide sequence ID" value="NZ_FMWL01000001.1"/>
</dbReference>
<dbReference type="InterPro" id="IPR011108">
    <property type="entry name" value="RMMBL"/>
</dbReference>
<dbReference type="PANTHER" id="PTHR11203:SF37">
    <property type="entry name" value="INTEGRATOR COMPLEX SUBUNIT 11"/>
    <property type="match status" value="1"/>
</dbReference>
<feature type="domain" description="Metallo-beta-lactamase" evidence="2">
    <location>
        <begin position="14"/>
        <end position="220"/>
    </location>
</feature>
<evidence type="ECO:0000313" key="5">
    <source>
        <dbReference type="Proteomes" id="UP000199208"/>
    </source>
</evidence>
<dbReference type="Pfam" id="PF16661">
    <property type="entry name" value="Lactamase_B_6"/>
    <property type="match status" value="1"/>
</dbReference>
<dbReference type="SUPFAM" id="SSF56281">
    <property type="entry name" value="Metallo-hydrolase/oxidoreductase"/>
    <property type="match status" value="1"/>
</dbReference>
<dbReference type="PROSITE" id="PS51257">
    <property type="entry name" value="PROKAR_LIPOPROTEIN"/>
    <property type="match status" value="1"/>
</dbReference>
<proteinExistence type="predicted"/>
<keyword evidence="5" id="KW-1185">Reference proteome</keyword>
<dbReference type="AlphaFoldDB" id="A0A1G5RQC5"/>
<dbReference type="SMART" id="SM01027">
    <property type="entry name" value="Beta-Casp"/>
    <property type="match status" value="1"/>
</dbReference>
<dbReference type="InterPro" id="IPR036866">
    <property type="entry name" value="RibonucZ/Hydroxyglut_hydro"/>
</dbReference>
<reference evidence="4 5" key="1">
    <citation type="submission" date="2016-10" db="EMBL/GenBank/DDBJ databases">
        <authorList>
            <person name="de Groot N.N."/>
        </authorList>
    </citation>
    <scope>NUCLEOTIDE SEQUENCE [LARGE SCALE GENOMIC DNA]</scope>
    <source>
        <strain evidence="4 5">DSM 2784</strain>
    </source>
</reference>
<evidence type="ECO:0000259" key="3">
    <source>
        <dbReference type="SMART" id="SM01027"/>
    </source>
</evidence>